<dbReference type="Gene3D" id="1.25.40.20">
    <property type="entry name" value="Ankyrin repeat-containing domain"/>
    <property type="match status" value="2"/>
</dbReference>
<dbReference type="GO" id="GO:0030133">
    <property type="term" value="C:transport vesicle"/>
    <property type="evidence" value="ECO:0007669"/>
    <property type="project" value="TreeGrafter"/>
</dbReference>
<dbReference type="OrthoDB" id="411646at2759"/>
<dbReference type="PROSITE" id="PS51205">
    <property type="entry name" value="VPS9"/>
    <property type="match status" value="1"/>
</dbReference>
<dbReference type="CDD" id="cd22886">
    <property type="entry name" value="ANKRD27_zf2"/>
    <property type="match status" value="1"/>
</dbReference>
<dbReference type="Pfam" id="PF00023">
    <property type="entry name" value="Ank"/>
    <property type="match status" value="1"/>
</dbReference>
<feature type="repeat" description="ANK" evidence="1">
    <location>
        <begin position="548"/>
        <end position="580"/>
    </location>
</feature>
<dbReference type="Gene3D" id="1.20.1050.80">
    <property type="entry name" value="VPS9 domain"/>
    <property type="match status" value="1"/>
</dbReference>
<feature type="repeat" description="ANK" evidence="1">
    <location>
        <begin position="856"/>
        <end position="888"/>
    </location>
</feature>
<dbReference type="GO" id="GO:0005770">
    <property type="term" value="C:late endosome"/>
    <property type="evidence" value="ECO:0007669"/>
    <property type="project" value="TreeGrafter"/>
</dbReference>
<dbReference type="SUPFAM" id="SSF48403">
    <property type="entry name" value="Ankyrin repeat"/>
    <property type="match status" value="2"/>
</dbReference>
<dbReference type="InterPro" id="IPR002110">
    <property type="entry name" value="Ankyrin_rpt"/>
</dbReference>
<dbReference type="Pfam" id="PF12796">
    <property type="entry name" value="Ank_2"/>
    <property type="match status" value="2"/>
</dbReference>
<keyword evidence="1" id="KW-0040">ANK repeat</keyword>
<gene>
    <name evidence="3" type="ORF">ACAOBT_LOCUS23187</name>
</gene>
<dbReference type="PROSITE" id="PS50297">
    <property type="entry name" value="ANK_REP_REGION"/>
    <property type="match status" value="5"/>
</dbReference>
<dbReference type="GO" id="GO:0043005">
    <property type="term" value="C:neuron projection"/>
    <property type="evidence" value="ECO:0007669"/>
    <property type="project" value="TreeGrafter"/>
</dbReference>
<dbReference type="Proteomes" id="UP001152888">
    <property type="component" value="Unassembled WGS sequence"/>
</dbReference>
<protein>
    <recommendedName>
        <fullName evidence="2">VPS9 domain-containing protein</fullName>
    </recommendedName>
</protein>
<dbReference type="Pfam" id="PF02204">
    <property type="entry name" value="VPS9"/>
    <property type="match status" value="1"/>
</dbReference>
<reference evidence="3" key="1">
    <citation type="submission" date="2022-03" db="EMBL/GenBank/DDBJ databases">
        <authorList>
            <person name="Sayadi A."/>
        </authorList>
    </citation>
    <scope>NUCLEOTIDE SEQUENCE</scope>
</reference>
<dbReference type="InterPro" id="IPR037191">
    <property type="entry name" value="VPS9_dom_sf"/>
</dbReference>
<evidence type="ECO:0000256" key="1">
    <source>
        <dbReference type="PROSITE-ProRule" id="PRU00023"/>
    </source>
</evidence>
<accession>A0A9P0PWD2</accession>
<feature type="repeat" description="ANK" evidence="1">
    <location>
        <begin position="788"/>
        <end position="820"/>
    </location>
</feature>
<evidence type="ECO:0000313" key="3">
    <source>
        <dbReference type="EMBL" id="CAH1996403.1"/>
    </source>
</evidence>
<dbReference type="PRINTS" id="PR01415">
    <property type="entry name" value="ANKYRIN"/>
</dbReference>
<dbReference type="SMART" id="SM00248">
    <property type="entry name" value="ANK"/>
    <property type="match status" value="7"/>
</dbReference>
<dbReference type="InterPro" id="IPR051248">
    <property type="entry name" value="UPF0507/Ank_repeat_27"/>
</dbReference>
<sequence>MFLTSIRPLSTLVTLCFGTLRDNRLRATRNVPSLAYFVRYVTLTNGNIGDRDVQVERKQLFDFVINVVSFINMWSQYDENLNENSFFKEITENHCDLIERAAIESWIICVPRAGSISFNDVSLEVILDHILIPSTEDNFCTLNKRNVTVQNKQLNCDASAIFSSRIEILFEETFYVKKTLKYTVWCIDRPLFMKFKNCNSYTINVLQSLHDCIDFLWAESLGHGILHSIRELCSTFVNKNVDIEAECLQTQKELLGNLFSKCLQVGFQNKVLRDKCNNSSFLENFKLAVETYMQHCLGRKLNMCVNTLQHQTDSVLNKIIRNSCDIQYQDLGISNHFSDVITNAKCELNKINNHVTVLDKMTCIKRTFEIIFQSKDVNTDDVLEIFVFLILKQRVNNWSANLIYLKEFRFSSSENIEKNSYFLATFEAALEFIKSNKFFEINEKNSSTNHIAISCLYEKIKSDRIISLEDVIDKTKSLFEEKLCHPLCICENCLNIVKNRETEMKMFSPNYCNEKGQNLLITATIMDNCEVVDFLITHNFNVNSTDLFNRTSLHYAASHGYQDILMLLINHNADVNAADSDKNTPLHLACQNGQENCVKALLYSSGIAELNLGNFFGDTPLHLATKWGYFDIIKTLLENEASVVVKNKRNQLALNLAPNYYILKLFGRFGAKRSTTVIREIIENCTLSITELSTVNDDCKQKGVEHGVRPKDLEHFRKVDLLLKAIESNDLPLTCFYLGFTCNSQTMLSSKCCHPLCNCDKCENEQDMEVKPPHKNEQPVNINMCNVNGVTPLHLAAKCGRTQILRLLLDSGALPNVQAYKTLHSPLHLACIFQRVQIVRELLKCGNCKIDIQDAKGNTPLFYACMKNDVKIVDILLSNGADCSVKNLAGKSPVQESEVNMQYSVFKLMKDSIASYLQKDTNDTF</sequence>
<proteinExistence type="predicted"/>
<feature type="repeat" description="ANK" evidence="1">
    <location>
        <begin position="616"/>
        <end position="648"/>
    </location>
</feature>
<dbReference type="GO" id="GO:0045022">
    <property type="term" value="P:early endosome to late endosome transport"/>
    <property type="evidence" value="ECO:0007669"/>
    <property type="project" value="TreeGrafter"/>
</dbReference>
<dbReference type="InterPro" id="IPR003123">
    <property type="entry name" value="VPS9"/>
</dbReference>
<comment type="caution">
    <text evidence="3">The sequence shown here is derived from an EMBL/GenBank/DDBJ whole genome shotgun (WGS) entry which is preliminary data.</text>
</comment>
<name>A0A9P0PWD2_ACAOB</name>
<dbReference type="AlphaFoldDB" id="A0A9P0PWD2"/>
<dbReference type="EMBL" id="CAKOFQ010007258">
    <property type="protein sequence ID" value="CAH1996403.1"/>
    <property type="molecule type" value="Genomic_DNA"/>
</dbReference>
<dbReference type="GO" id="GO:0005085">
    <property type="term" value="F:guanyl-nucleotide exchange factor activity"/>
    <property type="evidence" value="ECO:0007669"/>
    <property type="project" value="TreeGrafter"/>
</dbReference>
<evidence type="ECO:0000313" key="4">
    <source>
        <dbReference type="Proteomes" id="UP001152888"/>
    </source>
</evidence>
<dbReference type="GO" id="GO:0000149">
    <property type="term" value="F:SNARE binding"/>
    <property type="evidence" value="ECO:0007669"/>
    <property type="project" value="TreeGrafter"/>
</dbReference>
<dbReference type="PANTHER" id="PTHR24170:SF2">
    <property type="entry name" value="ANKYRIN REPEAT DOMAIN-CONTAINING PROTEIN 27"/>
    <property type="match status" value="1"/>
</dbReference>
<dbReference type="SUPFAM" id="SSF109993">
    <property type="entry name" value="VPS9 domain"/>
    <property type="match status" value="1"/>
</dbReference>
<dbReference type="GO" id="GO:0005769">
    <property type="term" value="C:early endosome"/>
    <property type="evidence" value="ECO:0007669"/>
    <property type="project" value="TreeGrafter"/>
</dbReference>
<dbReference type="InterPro" id="IPR036770">
    <property type="entry name" value="Ankyrin_rpt-contain_sf"/>
</dbReference>
<dbReference type="GO" id="GO:0005886">
    <property type="term" value="C:plasma membrane"/>
    <property type="evidence" value="ECO:0007669"/>
    <property type="project" value="TreeGrafter"/>
</dbReference>
<dbReference type="GO" id="GO:0097422">
    <property type="term" value="C:tubular endosome"/>
    <property type="evidence" value="ECO:0007669"/>
    <property type="project" value="TreeGrafter"/>
</dbReference>
<keyword evidence="4" id="KW-1185">Reference proteome</keyword>
<dbReference type="PANTHER" id="PTHR24170">
    <property type="entry name" value="ANKYRIN REPEAT DOMAIN-CONTAINING PROTEIN 27"/>
    <property type="match status" value="1"/>
</dbReference>
<dbReference type="PROSITE" id="PS50088">
    <property type="entry name" value="ANK_REPEAT"/>
    <property type="match status" value="5"/>
</dbReference>
<feature type="domain" description="VPS9" evidence="2">
    <location>
        <begin position="310"/>
        <end position="442"/>
    </location>
</feature>
<dbReference type="GO" id="GO:0048812">
    <property type="term" value="P:neuron projection morphogenesis"/>
    <property type="evidence" value="ECO:0007669"/>
    <property type="project" value="TreeGrafter"/>
</dbReference>
<organism evidence="3 4">
    <name type="scientific">Acanthoscelides obtectus</name>
    <name type="common">Bean weevil</name>
    <name type="synonym">Bruchus obtectus</name>
    <dbReference type="NCBI Taxonomy" id="200917"/>
    <lineage>
        <taxon>Eukaryota</taxon>
        <taxon>Metazoa</taxon>
        <taxon>Ecdysozoa</taxon>
        <taxon>Arthropoda</taxon>
        <taxon>Hexapoda</taxon>
        <taxon>Insecta</taxon>
        <taxon>Pterygota</taxon>
        <taxon>Neoptera</taxon>
        <taxon>Endopterygota</taxon>
        <taxon>Coleoptera</taxon>
        <taxon>Polyphaga</taxon>
        <taxon>Cucujiformia</taxon>
        <taxon>Chrysomeloidea</taxon>
        <taxon>Chrysomelidae</taxon>
        <taxon>Bruchinae</taxon>
        <taxon>Bruchini</taxon>
        <taxon>Acanthoscelides</taxon>
    </lineage>
</organism>
<evidence type="ECO:0000259" key="2">
    <source>
        <dbReference type="PROSITE" id="PS51205"/>
    </source>
</evidence>
<dbReference type="SMART" id="SM00167">
    <property type="entry name" value="VPS9"/>
    <property type="match status" value="1"/>
</dbReference>
<feature type="repeat" description="ANK" evidence="1">
    <location>
        <begin position="581"/>
        <end position="602"/>
    </location>
</feature>